<evidence type="ECO:0000256" key="5">
    <source>
        <dbReference type="PROSITE-ProRule" id="PRU01240"/>
    </source>
</evidence>
<dbReference type="InterPro" id="IPR000209">
    <property type="entry name" value="Peptidase_S8/S53_dom"/>
</dbReference>
<feature type="transmembrane region" description="Helical" evidence="7">
    <location>
        <begin position="351"/>
        <end position="374"/>
    </location>
</feature>
<comment type="caution">
    <text evidence="5">Lacks conserved residue(s) required for the propagation of feature annotation.</text>
</comment>
<dbReference type="Gene3D" id="3.40.50.200">
    <property type="entry name" value="Peptidase S8/S53 domain"/>
    <property type="match status" value="1"/>
</dbReference>
<evidence type="ECO:0000256" key="4">
    <source>
        <dbReference type="ARBA" id="ARBA00022825"/>
    </source>
</evidence>
<keyword evidence="4" id="KW-0720">Serine protease</keyword>
<evidence type="ECO:0000313" key="10">
    <source>
        <dbReference type="Proteomes" id="UP000774570"/>
    </source>
</evidence>
<organism evidence="9 10">
    <name type="scientific">Actinomadura parmotrematis</name>
    <dbReference type="NCBI Taxonomy" id="2864039"/>
    <lineage>
        <taxon>Bacteria</taxon>
        <taxon>Bacillati</taxon>
        <taxon>Actinomycetota</taxon>
        <taxon>Actinomycetes</taxon>
        <taxon>Streptosporangiales</taxon>
        <taxon>Thermomonosporaceae</taxon>
        <taxon>Actinomadura</taxon>
    </lineage>
</organism>
<evidence type="ECO:0000313" key="9">
    <source>
        <dbReference type="EMBL" id="MBW8481287.1"/>
    </source>
</evidence>
<comment type="similarity">
    <text evidence="1 5">Belongs to the peptidase S8 family.</text>
</comment>
<name>A0ABS7FNW0_9ACTN</name>
<evidence type="ECO:0000256" key="6">
    <source>
        <dbReference type="SAM" id="MobiDB-lite"/>
    </source>
</evidence>
<dbReference type="PANTHER" id="PTHR43806:SF11">
    <property type="entry name" value="CEREVISIN-RELATED"/>
    <property type="match status" value="1"/>
</dbReference>
<sequence length="402" mass="40929">MLRSRIAALLGAAAVATGTLVVPARPASADAGWAVRAIADMALARRVTKGEGVKIALVGEGVDPKVRALRGSLEPQHDLVGTPRPTRRYDTVIASLLVGDSGPANAPGFVSGARLLPVRAYPNGKDPGATHWNHQAYGAKALADGITWAADHDAGVIAVDVSTFDDNGAVSQAVAYALDKNAVVVTATGMDREVYDLQPAAAPGVIAVASVKAGGERDGKFTRPSSQIALAAPASKTIGAGVGGPWEVWGPGVSLAWVTAAATMVRSKYPKLTPQQVAMALTTSARHPKGAGHYDTDLGFGYVNAKGALDKAKAISQQLAAEPAEEFAATSRFGGGGKPGDVRAAKPRLPVMGAAAGLALLGLALLGAALLLAVRKRKPLEPEPEAPAESAEKESEAPPVVG</sequence>
<dbReference type="Pfam" id="PF00082">
    <property type="entry name" value="Peptidase_S8"/>
    <property type="match status" value="1"/>
</dbReference>
<keyword evidence="3" id="KW-0378">Hydrolase</keyword>
<dbReference type="InterPro" id="IPR050131">
    <property type="entry name" value="Peptidase_S8_subtilisin-like"/>
</dbReference>
<gene>
    <name evidence="9" type="ORF">K1Y72_02815</name>
</gene>
<dbReference type="Proteomes" id="UP000774570">
    <property type="component" value="Unassembled WGS sequence"/>
</dbReference>
<proteinExistence type="inferred from homology"/>
<evidence type="ECO:0000256" key="1">
    <source>
        <dbReference type="ARBA" id="ARBA00011073"/>
    </source>
</evidence>
<reference evidence="9 10" key="1">
    <citation type="submission" date="2021-07" db="EMBL/GenBank/DDBJ databases">
        <title>Actinomadura sp. PM05-2 isolated from lichen.</title>
        <authorList>
            <person name="Somphong A."/>
            <person name="Phongsopitanun W."/>
            <person name="Tanasupawat S."/>
            <person name="Peongsungnone V."/>
        </authorList>
    </citation>
    <scope>NUCLEOTIDE SEQUENCE [LARGE SCALE GENOMIC DNA]</scope>
    <source>
        <strain evidence="9 10">PM05-2</strain>
    </source>
</reference>
<keyword evidence="10" id="KW-1185">Reference proteome</keyword>
<accession>A0ABS7FNW0</accession>
<dbReference type="SUPFAM" id="SSF52743">
    <property type="entry name" value="Subtilisin-like"/>
    <property type="match status" value="1"/>
</dbReference>
<feature type="domain" description="Peptidase S8/S53" evidence="8">
    <location>
        <begin position="50"/>
        <end position="301"/>
    </location>
</feature>
<evidence type="ECO:0000256" key="2">
    <source>
        <dbReference type="ARBA" id="ARBA00022670"/>
    </source>
</evidence>
<protein>
    <submittedName>
        <fullName evidence="9">S8 family serine peptidase</fullName>
    </submittedName>
</protein>
<evidence type="ECO:0000259" key="8">
    <source>
        <dbReference type="Pfam" id="PF00082"/>
    </source>
</evidence>
<dbReference type="PANTHER" id="PTHR43806">
    <property type="entry name" value="PEPTIDASE S8"/>
    <property type="match status" value="1"/>
</dbReference>
<keyword evidence="7" id="KW-0812">Transmembrane</keyword>
<keyword evidence="2" id="KW-0645">Protease</keyword>
<feature type="region of interest" description="Disordered" evidence="6">
    <location>
        <begin position="380"/>
        <end position="402"/>
    </location>
</feature>
<evidence type="ECO:0000256" key="7">
    <source>
        <dbReference type="SAM" id="Phobius"/>
    </source>
</evidence>
<dbReference type="PROSITE" id="PS51892">
    <property type="entry name" value="SUBTILASE"/>
    <property type="match status" value="1"/>
</dbReference>
<dbReference type="EMBL" id="JAIBOA010000002">
    <property type="protein sequence ID" value="MBW8481287.1"/>
    <property type="molecule type" value="Genomic_DNA"/>
</dbReference>
<dbReference type="RefSeq" id="WP_220162945.1">
    <property type="nucleotide sequence ID" value="NZ_JAIBOA010000002.1"/>
</dbReference>
<dbReference type="InterPro" id="IPR036852">
    <property type="entry name" value="Peptidase_S8/S53_dom_sf"/>
</dbReference>
<keyword evidence="7" id="KW-0472">Membrane</keyword>
<comment type="caution">
    <text evidence="9">The sequence shown here is derived from an EMBL/GenBank/DDBJ whole genome shotgun (WGS) entry which is preliminary data.</text>
</comment>
<evidence type="ECO:0000256" key="3">
    <source>
        <dbReference type="ARBA" id="ARBA00022801"/>
    </source>
</evidence>
<keyword evidence="7" id="KW-1133">Transmembrane helix</keyword>